<protein>
    <submittedName>
        <fullName evidence="1">Uncharacterized protein</fullName>
    </submittedName>
</protein>
<organism evidence="1 2">
    <name type="scientific">Pseudomassariella vexata</name>
    <dbReference type="NCBI Taxonomy" id="1141098"/>
    <lineage>
        <taxon>Eukaryota</taxon>
        <taxon>Fungi</taxon>
        <taxon>Dikarya</taxon>
        <taxon>Ascomycota</taxon>
        <taxon>Pezizomycotina</taxon>
        <taxon>Sordariomycetes</taxon>
        <taxon>Xylariomycetidae</taxon>
        <taxon>Amphisphaeriales</taxon>
        <taxon>Pseudomassariaceae</taxon>
        <taxon>Pseudomassariella</taxon>
    </lineage>
</organism>
<evidence type="ECO:0000313" key="2">
    <source>
        <dbReference type="Proteomes" id="UP000193689"/>
    </source>
</evidence>
<sequence length="231" mass="26107">MGHRLLPSGFCILTTHVAFQNGQTICINNGLRVFKENRNGIYFVHSTVRDAKRRRSAGEPSRQHSGKLVFVAQKKIQGIHGIIPDKRRKRQRPPFLGTSVRRGYRGHFDHGHMHMKALKHLIGMNGAQNTLSDLAYNAVSKAGLYGAIATFSKLYFPMLSRYPSILDTISRDRRDCRDAIFEVFRLQISTCCVAHKVIDSVATLAVFTDDWNSAQADRTTKLDPFAMMEES</sequence>
<keyword evidence="2" id="KW-1185">Reference proteome</keyword>
<proteinExistence type="predicted"/>
<dbReference type="InParanoid" id="A0A1Y2EAB6"/>
<accession>A0A1Y2EAB6</accession>
<dbReference type="RefSeq" id="XP_040718815.1">
    <property type="nucleotide sequence ID" value="XM_040862895.1"/>
</dbReference>
<dbReference type="AlphaFoldDB" id="A0A1Y2EAB6"/>
<gene>
    <name evidence="1" type="ORF">BCR38DRAFT_472068</name>
</gene>
<evidence type="ECO:0000313" key="1">
    <source>
        <dbReference type="EMBL" id="ORY68528.1"/>
    </source>
</evidence>
<dbReference type="EMBL" id="MCFJ01000003">
    <property type="protein sequence ID" value="ORY68528.1"/>
    <property type="molecule type" value="Genomic_DNA"/>
</dbReference>
<reference evidence="1 2" key="1">
    <citation type="submission" date="2016-07" db="EMBL/GenBank/DDBJ databases">
        <title>Pervasive Adenine N6-methylation of Active Genes in Fungi.</title>
        <authorList>
            <consortium name="DOE Joint Genome Institute"/>
            <person name="Mondo S.J."/>
            <person name="Dannebaum R.O."/>
            <person name="Kuo R.C."/>
            <person name="Labutti K."/>
            <person name="Haridas S."/>
            <person name="Kuo A."/>
            <person name="Salamov A."/>
            <person name="Ahrendt S.R."/>
            <person name="Lipzen A."/>
            <person name="Sullivan W."/>
            <person name="Andreopoulos W.B."/>
            <person name="Clum A."/>
            <person name="Lindquist E."/>
            <person name="Daum C."/>
            <person name="Ramamoorthy G.K."/>
            <person name="Gryganskyi A."/>
            <person name="Culley D."/>
            <person name="Magnuson J.K."/>
            <person name="James T.Y."/>
            <person name="O'Malley M.A."/>
            <person name="Stajich J.E."/>
            <person name="Spatafora J.W."/>
            <person name="Visel A."/>
            <person name="Grigoriev I.V."/>
        </authorList>
    </citation>
    <scope>NUCLEOTIDE SEQUENCE [LARGE SCALE GENOMIC DNA]</scope>
    <source>
        <strain evidence="1 2">CBS 129021</strain>
    </source>
</reference>
<dbReference type="Proteomes" id="UP000193689">
    <property type="component" value="Unassembled WGS sequence"/>
</dbReference>
<dbReference type="GeneID" id="63779107"/>
<comment type="caution">
    <text evidence="1">The sequence shown here is derived from an EMBL/GenBank/DDBJ whole genome shotgun (WGS) entry which is preliminary data.</text>
</comment>
<name>A0A1Y2EAB6_9PEZI</name>